<keyword evidence="4 6" id="KW-0378">Hydrolase</keyword>
<comment type="subcellular location">
    <subcellularLocation>
        <location evidence="6">Membrane</location>
        <topology evidence="6">Single-pass type II membrane protein</topology>
    </subcellularLocation>
</comment>
<dbReference type="GO" id="GO:0009003">
    <property type="term" value="F:signal peptidase activity"/>
    <property type="evidence" value="ECO:0007669"/>
    <property type="project" value="UniProtKB-EC"/>
</dbReference>
<dbReference type="Gene3D" id="2.10.109.10">
    <property type="entry name" value="Umud Fragment, subunit A"/>
    <property type="match status" value="1"/>
</dbReference>
<proteinExistence type="inferred from homology"/>
<dbReference type="AlphaFoldDB" id="A0A1G1YER5"/>
<feature type="active site" evidence="5">
    <location>
        <position position="99"/>
    </location>
</feature>
<dbReference type="InterPro" id="IPR000223">
    <property type="entry name" value="Pept_S26A_signal_pept_1"/>
</dbReference>
<dbReference type="EC" id="3.4.21.89" evidence="3 6"/>
<organism evidence="8 9">
    <name type="scientific">Candidatus Buchananbacteria bacterium RIFCSPHIGHO2_02_FULL_56_16</name>
    <dbReference type="NCBI Taxonomy" id="1797542"/>
    <lineage>
        <taxon>Bacteria</taxon>
        <taxon>Candidatus Buchananiibacteriota</taxon>
    </lineage>
</organism>
<comment type="catalytic activity">
    <reaction evidence="1 6">
        <text>Cleavage of hydrophobic, N-terminal signal or leader sequences from secreted and periplasmic proteins.</text>
        <dbReference type="EC" id="3.4.21.89"/>
    </reaction>
</comment>
<dbReference type="InterPro" id="IPR036286">
    <property type="entry name" value="LexA/Signal_pep-like_sf"/>
</dbReference>
<evidence type="ECO:0000256" key="5">
    <source>
        <dbReference type="PIRSR" id="PIRSR600223-1"/>
    </source>
</evidence>
<keyword evidence="6" id="KW-1133">Transmembrane helix</keyword>
<dbReference type="PANTHER" id="PTHR43390">
    <property type="entry name" value="SIGNAL PEPTIDASE I"/>
    <property type="match status" value="1"/>
</dbReference>
<reference evidence="8 9" key="1">
    <citation type="journal article" date="2016" name="Nat. Commun.">
        <title>Thousands of microbial genomes shed light on interconnected biogeochemical processes in an aquifer system.</title>
        <authorList>
            <person name="Anantharaman K."/>
            <person name="Brown C.T."/>
            <person name="Hug L.A."/>
            <person name="Sharon I."/>
            <person name="Castelle C.J."/>
            <person name="Probst A.J."/>
            <person name="Thomas B.C."/>
            <person name="Singh A."/>
            <person name="Wilkins M.J."/>
            <person name="Karaoz U."/>
            <person name="Brodie E.L."/>
            <person name="Williams K.H."/>
            <person name="Hubbard S.S."/>
            <person name="Banfield J.F."/>
        </authorList>
    </citation>
    <scope>NUCLEOTIDE SEQUENCE [LARGE SCALE GENOMIC DNA]</scope>
</reference>
<feature type="domain" description="Peptidase S26" evidence="7">
    <location>
        <begin position="26"/>
        <end position="186"/>
    </location>
</feature>
<evidence type="ECO:0000256" key="4">
    <source>
        <dbReference type="ARBA" id="ARBA00022801"/>
    </source>
</evidence>
<evidence type="ECO:0000256" key="6">
    <source>
        <dbReference type="RuleBase" id="RU362042"/>
    </source>
</evidence>
<feature type="transmembrane region" description="Helical" evidence="6">
    <location>
        <begin position="21"/>
        <end position="46"/>
    </location>
</feature>
<evidence type="ECO:0000256" key="3">
    <source>
        <dbReference type="ARBA" id="ARBA00013208"/>
    </source>
</evidence>
<dbReference type="PROSITE" id="PS00761">
    <property type="entry name" value="SPASE_I_3"/>
    <property type="match status" value="1"/>
</dbReference>
<evidence type="ECO:0000313" key="9">
    <source>
        <dbReference type="Proteomes" id="UP000177310"/>
    </source>
</evidence>
<dbReference type="PRINTS" id="PR00727">
    <property type="entry name" value="LEADERPTASE"/>
</dbReference>
<dbReference type="Proteomes" id="UP000177310">
    <property type="component" value="Unassembled WGS sequence"/>
</dbReference>
<feature type="active site" evidence="5">
    <location>
        <position position="56"/>
    </location>
</feature>
<dbReference type="EMBL" id="MHIL01000027">
    <property type="protein sequence ID" value="OGY50842.1"/>
    <property type="molecule type" value="Genomic_DNA"/>
</dbReference>
<dbReference type="CDD" id="cd06530">
    <property type="entry name" value="S26_SPase_I"/>
    <property type="match status" value="1"/>
</dbReference>
<sequence>MSLFHRSPRHLADKLTMRQQVFIFTWEIFKVVVISLAIILPVRYFLIKPFYVKGASMEPNFYDHEYLIIDEISYRFFEPQRGDIVVFRYPQDPRQYFIKRIVGLPNEQVKLIGGTVYITNATNPDGAPLAEPYLPEGLSTSGSVEVTLGADQYYVLGDNRTSSLDSRAFGPLSRSEVVGRVLWRGWPVERIGLIGQAPEYNIP</sequence>
<keyword evidence="6" id="KW-0472">Membrane</keyword>
<gene>
    <name evidence="8" type="ORF">A3J59_03240</name>
</gene>
<evidence type="ECO:0000256" key="2">
    <source>
        <dbReference type="ARBA" id="ARBA00009370"/>
    </source>
</evidence>
<dbReference type="InterPro" id="IPR019758">
    <property type="entry name" value="Pept_S26A_signal_pept_1_CS"/>
</dbReference>
<dbReference type="SUPFAM" id="SSF51306">
    <property type="entry name" value="LexA/Signal peptidase"/>
    <property type="match status" value="1"/>
</dbReference>
<dbReference type="GO" id="GO:0016020">
    <property type="term" value="C:membrane"/>
    <property type="evidence" value="ECO:0007669"/>
    <property type="project" value="UniProtKB-SubCell"/>
</dbReference>
<name>A0A1G1YER5_9BACT</name>
<evidence type="ECO:0000256" key="1">
    <source>
        <dbReference type="ARBA" id="ARBA00000677"/>
    </source>
</evidence>
<dbReference type="InterPro" id="IPR019533">
    <property type="entry name" value="Peptidase_S26"/>
</dbReference>
<comment type="similarity">
    <text evidence="2 6">Belongs to the peptidase S26 family.</text>
</comment>
<keyword evidence="6" id="KW-0645">Protease</keyword>
<dbReference type="NCBIfam" id="TIGR02227">
    <property type="entry name" value="sigpep_I_bact"/>
    <property type="match status" value="1"/>
</dbReference>
<dbReference type="PANTHER" id="PTHR43390:SF1">
    <property type="entry name" value="CHLOROPLAST PROCESSING PEPTIDASE"/>
    <property type="match status" value="1"/>
</dbReference>
<accession>A0A1G1YER5</accession>
<keyword evidence="6" id="KW-0812">Transmembrane</keyword>
<evidence type="ECO:0000313" key="8">
    <source>
        <dbReference type="EMBL" id="OGY50842.1"/>
    </source>
</evidence>
<protein>
    <recommendedName>
        <fullName evidence="3 6">Signal peptidase I</fullName>
        <ecNumber evidence="3 6">3.4.21.89</ecNumber>
    </recommendedName>
</protein>
<dbReference type="STRING" id="1797542.A3J59_03240"/>
<comment type="caution">
    <text evidence="8">The sequence shown here is derived from an EMBL/GenBank/DDBJ whole genome shotgun (WGS) entry which is preliminary data.</text>
</comment>
<evidence type="ECO:0000259" key="7">
    <source>
        <dbReference type="Pfam" id="PF10502"/>
    </source>
</evidence>
<dbReference type="GO" id="GO:0004252">
    <property type="term" value="F:serine-type endopeptidase activity"/>
    <property type="evidence" value="ECO:0007669"/>
    <property type="project" value="InterPro"/>
</dbReference>
<dbReference type="GO" id="GO:0006465">
    <property type="term" value="P:signal peptide processing"/>
    <property type="evidence" value="ECO:0007669"/>
    <property type="project" value="InterPro"/>
</dbReference>
<dbReference type="Pfam" id="PF10502">
    <property type="entry name" value="Peptidase_S26"/>
    <property type="match status" value="1"/>
</dbReference>